<gene>
    <name evidence="2" type="ORF">HCN08_02375</name>
</gene>
<keyword evidence="1" id="KW-0472">Membrane</keyword>
<feature type="transmembrane region" description="Helical" evidence="1">
    <location>
        <begin position="653"/>
        <end position="676"/>
    </location>
</feature>
<feature type="transmembrane region" description="Helical" evidence="1">
    <location>
        <begin position="688"/>
        <end position="711"/>
    </location>
</feature>
<name>A0ABX0ZHJ8_9ACTN</name>
<dbReference type="Proteomes" id="UP000734511">
    <property type="component" value="Unassembled WGS sequence"/>
</dbReference>
<reference evidence="2 3" key="1">
    <citation type="submission" date="2020-03" db="EMBL/GenBank/DDBJ databases">
        <title>WGS of actinomycetes isolated from Thailand.</title>
        <authorList>
            <person name="Thawai C."/>
        </authorList>
    </citation>
    <scope>NUCLEOTIDE SEQUENCE [LARGE SCALE GENOMIC DNA]</scope>
    <source>
        <strain evidence="2 3">PRB2-1</strain>
    </source>
</reference>
<feature type="transmembrane region" description="Helical" evidence="1">
    <location>
        <begin position="489"/>
        <end position="510"/>
    </location>
</feature>
<accession>A0ABX0ZHJ8</accession>
<feature type="transmembrane region" description="Helical" evidence="1">
    <location>
        <begin position="427"/>
        <end position="447"/>
    </location>
</feature>
<keyword evidence="1" id="KW-1133">Transmembrane helix</keyword>
<feature type="transmembrane region" description="Helical" evidence="1">
    <location>
        <begin position="573"/>
        <end position="595"/>
    </location>
</feature>
<comment type="caution">
    <text evidence="2">The sequence shown here is derived from an EMBL/GenBank/DDBJ whole genome shotgun (WGS) entry which is preliminary data.</text>
</comment>
<dbReference type="RefSeq" id="WP_167981101.1">
    <property type="nucleotide sequence ID" value="NZ_JAATEJ010000001.1"/>
</dbReference>
<proteinExistence type="predicted"/>
<keyword evidence="1" id="KW-0812">Transmembrane</keyword>
<feature type="transmembrane region" description="Helical" evidence="1">
    <location>
        <begin position="459"/>
        <end position="483"/>
    </location>
</feature>
<keyword evidence="3" id="KW-1185">Reference proteome</keyword>
<sequence length="1053" mass="109595">MPNVGYATLQIIPSVRGIADELRQQLVGPAAQAGERAGEEGGGGFRDAFKGALAALGVEAIAEKAGEFFSEAFSKAVEQGQITGKLKAQLGASQADASRYGKVVGQLYSKGITESFEDGAETVRALVSTGLVDPTATNAQLTSIATHMQDVSTTFGSDMTLQTQAVSALLKNHLAPDVDSALDVITRGFQSLGPAGEDVLETFQEYPVQLRKLGLDAETSLGLFQQGMQGGARDTDIVADALKEFSIRSIDMSASSRTAYAQLGYNHKEILGLEQQIARGGDGASSALADVLDRLRAIHDPVQRESAAVGLFGTQAEDLGQALFALDPTTAVETIGKVDGAANQLGDDLRSGPSYEIQVFKRTVEQGLVQFIGGKVLPILGRWGKAFDEDVLPPVAAVGGVLDRDFLPAVQGTARVIGGTITWLRQWGVWLTPIAVLVGGVALALGAESIAASIAAGATAAWMTVTGIATTVTDGFAAAQALLNSVMALNPFVLVAIAVVALATALFIAYKRSDTFRRIVQAAWQGIQAAAETAWKTVLKPLIAALVTGWQVIADGAVWLWRSVLVPAFTYALPVLRILATIVGVTLVLAFKVWWFGTKLYIDAITLLIRGVAVVAQWLYTAVIAPIVALIVWNLKLWWTAATLYINANIALFRALATVALWLWTSAISPVVGWIVAGLQALYAGGKYALTLLIGVFKAVGTAASSLYTAYVSPALHAIATVAQWLYDKGVKPPLDKVKQLAGQVGGAFKSAKDAIATQWGQLSGIAKKPIAFIINTVYNKGLVGVWNKVAGAFGAPKLGLFKGFAAGGPVYGAGTETSDDVPAWLSRNEHVWTAAEVKGAGGHGAVAQLRAWAAAGGLRSGTPGFKGGGGIFDPLKSAAGAVIGAGSAAWNTVKKTASWLKETARASAEAGVRAVVNPLLARIPGLGTGWGQMVRHVPSRMIDALFGAADAIPASGYDSGGWLTPGATTAVNATGRPEAILTASQWQAMAASAAAAQAVAAGASRYQPAAQQQPVIYLNAAGLDRGLVQWLQRAIRNEAGGSVQVYLGTGKG</sequence>
<feature type="transmembrane region" description="Helical" evidence="1">
    <location>
        <begin position="607"/>
        <end position="633"/>
    </location>
</feature>
<evidence type="ECO:0000313" key="2">
    <source>
        <dbReference type="EMBL" id="NJP42266.1"/>
    </source>
</evidence>
<dbReference type="EMBL" id="JAATEJ010000001">
    <property type="protein sequence ID" value="NJP42266.1"/>
    <property type="molecule type" value="Genomic_DNA"/>
</dbReference>
<organism evidence="2 3">
    <name type="scientific">Actinacidiphila epipremni</name>
    <dbReference type="NCBI Taxonomy" id="2053013"/>
    <lineage>
        <taxon>Bacteria</taxon>
        <taxon>Bacillati</taxon>
        <taxon>Actinomycetota</taxon>
        <taxon>Actinomycetes</taxon>
        <taxon>Kitasatosporales</taxon>
        <taxon>Streptomycetaceae</taxon>
        <taxon>Actinacidiphila</taxon>
    </lineage>
</organism>
<feature type="transmembrane region" description="Helical" evidence="1">
    <location>
        <begin position="542"/>
        <end position="561"/>
    </location>
</feature>
<evidence type="ECO:0000256" key="1">
    <source>
        <dbReference type="SAM" id="Phobius"/>
    </source>
</evidence>
<evidence type="ECO:0000313" key="3">
    <source>
        <dbReference type="Proteomes" id="UP000734511"/>
    </source>
</evidence>
<protein>
    <recommendedName>
        <fullName evidence="4">Phage tail tape measure protein domain-containing protein</fullName>
    </recommendedName>
</protein>
<evidence type="ECO:0008006" key="4">
    <source>
        <dbReference type="Google" id="ProtNLM"/>
    </source>
</evidence>